<dbReference type="Pfam" id="PF16976">
    <property type="entry name" value="RcpC"/>
    <property type="match status" value="1"/>
</dbReference>
<dbReference type="RefSeq" id="WP_261839490.1">
    <property type="nucleotide sequence ID" value="NZ_AP025458.1"/>
</dbReference>
<evidence type="ECO:0000259" key="1">
    <source>
        <dbReference type="Pfam" id="PF16976"/>
    </source>
</evidence>
<dbReference type="EMBL" id="JAUFQY010000001">
    <property type="protein sequence ID" value="MDN3701819.1"/>
    <property type="molecule type" value="Genomic_DNA"/>
</dbReference>
<reference evidence="3" key="1">
    <citation type="journal article" date="2019" name="Int. J. Syst. Evol. Microbiol.">
        <title>The Global Catalogue of Microorganisms (GCM) 10K type strain sequencing project: providing services to taxonomists for standard genome sequencing and annotation.</title>
        <authorList>
            <consortium name="The Broad Institute Genomics Platform"/>
            <consortium name="The Broad Institute Genome Sequencing Center for Infectious Disease"/>
            <person name="Wu L."/>
            <person name="Ma J."/>
        </authorList>
    </citation>
    <scope>NUCLEOTIDE SEQUENCE [LARGE SCALE GENOMIC DNA]</scope>
    <source>
        <strain evidence="3">CECT 7226</strain>
    </source>
</reference>
<sequence length="275" mass="30245">MRSRLVLLIAIVALVVGAIGVVDLFKSKPEPTVATEQVIDNKNEEHVAVWMTTQAYERGEAISAQGVVKKQLPLSEALTFGVREDTEIELSPSILLNRSLKPGDAVLPEYQVEPGEPGYIDLLVTEGMTLYPLEVSDKNLINDYIRPGSFIDILTVSSPNDNLAKNAEKPERFKGMRASMFLKHVKVLNIGGTSDSNSAVTALAPTKEDGLATVVVEVTPDDLAKLALAQRTMHIEIYRSQTYKHHGDIEVRNIIDNYTGIEELRGNVNNPREAL</sequence>
<accession>A0ABT8CMY1</accession>
<keyword evidence="3" id="KW-1185">Reference proteome</keyword>
<evidence type="ECO:0000313" key="3">
    <source>
        <dbReference type="Proteomes" id="UP001223712"/>
    </source>
</evidence>
<comment type="caution">
    <text evidence="2">The sequence shown here is derived from an EMBL/GenBank/DDBJ whole genome shotgun (WGS) entry which is preliminary data.</text>
</comment>
<dbReference type="NCBIfam" id="TIGR03177">
    <property type="entry name" value="pilus_cpaB"/>
    <property type="match status" value="1"/>
</dbReference>
<gene>
    <name evidence="2" type="primary">cpaB</name>
    <name evidence="2" type="ORF">QWY96_14585</name>
</gene>
<proteinExistence type="predicted"/>
<dbReference type="Proteomes" id="UP001223712">
    <property type="component" value="Unassembled WGS sequence"/>
</dbReference>
<organism evidence="2 3">
    <name type="scientific">Vibrio artabrorum</name>
    <dbReference type="NCBI Taxonomy" id="446374"/>
    <lineage>
        <taxon>Bacteria</taxon>
        <taxon>Pseudomonadati</taxon>
        <taxon>Pseudomonadota</taxon>
        <taxon>Gammaproteobacteria</taxon>
        <taxon>Vibrionales</taxon>
        <taxon>Vibrionaceae</taxon>
        <taxon>Vibrio</taxon>
    </lineage>
</organism>
<dbReference type="InterPro" id="IPR017592">
    <property type="entry name" value="Pilus_assmbl_Flp-typ_CpaB"/>
</dbReference>
<feature type="domain" description="Flp pilus assembly protein RcpC/CpaB" evidence="1">
    <location>
        <begin position="123"/>
        <end position="235"/>
    </location>
</feature>
<name>A0ABT8CMY1_9VIBR</name>
<dbReference type="InterPro" id="IPR031571">
    <property type="entry name" value="RcpC_dom"/>
</dbReference>
<protein>
    <submittedName>
        <fullName evidence="2">Flp pilus assembly protein CpaB</fullName>
    </submittedName>
</protein>
<evidence type="ECO:0000313" key="2">
    <source>
        <dbReference type="EMBL" id="MDN3701819.1"/>
    </source>
</evidence>